<sequence length="289" mass="30555">MPSLRSLLERLTDDRLRAATLVGVASIPVTLVLALDAIPRDGVGIGGLSPTIPLLAAGLFVGYYYHDRPIASRRAGVRTGLVGSVGVLAVSVADLVTTLGFESPAMTAVTVALFLVEIVLGAVFMAVLTMASAIVGAWIAGELARVHDPATPRAERERPVDDSQWWLPIVVYVLATPLVLLFVFWIVPDGGPGVIVAVLLLFCLVFAAVATVMAFVKDAGTLVDARAAWQPLSVAYVAGPVGVYALVYLVASLRQSIHPPGDAMYGFVVALWASSLVYLINRHRYVGTP</sequence>
<evidence type="ECO:0000313" key="2">
    <source>
        <dbReference type="EMBL" id="ELZ20051.1"/>
    </source>
</evidence>
<proteinExistence type="predicted"/>
<feature type="transmembrane region" description="Helical" evidence="1">
    <location>
        <begin position="263"/>
        <end position="280"/>
    </location>
</feature>
<feature type="transmembrane region" description="Helical" evidence="1">
    <location>
        <begin position="193"/>
        <end position="216"/>
    </location>
</feature>
<dbReference type="STRING" id="1230457.C476_11408"/>
<feature type="transmembrane region" description="Helical" evidence="1">
    <location>
        <begin position="165"/>
        <end position="187"/>
    </location>
</feature>
<feature type="transmembrane region" description="Helical" evidence="1">
    <location>
        <begin position="111"/>
        <end position="144"/>
    </location>
</feature>
<feature type="transmembrane region" description="Helical" evidence="1">
    <location>
        <begin position="77"/>
        <end position="99"/>
    </location>
</feature>
<dbReference type="AlphaFoldDB" id="M0C9V1"/>
<dbReference type="EMBL" id="AOIT01000039">
    <property type="protein sequence ID" value="ELZ20051.1"/>
    <property type="molecule type" value="Genomic_DNA"/>
</dbReference>
<keyword evidence="1" id="KW-1133">Transmembrane helix</keyword>
<feature type="transmembrane region" description="Helical" evidence="1">
    <location>
        <begin position="21"/>
        <end position="38"/>
    </location>
</feature>
<dbReference type="eggNOG" id="arCOG08994">
    <property type="taxonomic scope" value="Archaea"/>
</dbReference>
<protein>
    <submittedName>
        <fullName evidence="2">Uncharacterized protein</fullName>
    </submittedName>
</protein>
<comment type="caution">
    <text evidence="2">The sequence shown here is derived from an EMBL/GenBank/DDBJ whole genome shotgun (WGS) entry which is preliminary data.</text>
</comment>
<evidence type="ECO:0000313" key="3">
    <source>
        <dbReference type="Proteomes" id="UP000011615"/>
    </source>
</evidence>
<keyword evidence="1" id="KW-0472">Membrane</keyword>
<name>M0C9V1_9EURY</name>
<dbReference type="Pfam" id="PF17647">
    <property type="entry name" value="DUF5518"/>
    <property type="match status" value="1"/>
</dbReference>
<gene>
    <name evidence="2" type="ORF">C476_11408</name>
</gene>
<dbReference type="PATRIC" id="fig|1230457.4.peg.2298"/>
<feature type="transmembrane region" description="Helical" evidence="1">
    <location>
        <begin position="44"/>
        <end position="65"/>
    </location>
</feature>
<feature type="transmembrane region" description="Helical" evidence="1">
    <location>
        <begin position="228"/>
        <end position="251"/>
    </location>
</feature>
<accession>M0C9V1</accession>
<dbReference type="Proteomes" id="UP000011615">
    <property type="component" value="Unassembled WGS sequence"/>
</dbReference>
<evidence type="ECO:0000256" key="1">
    <source>
        <dbReference type="SAM" id="Phobius"/>
    </source>
</evidence>
<dbReference type="OrthoDB" id="293423at2157"/>
<keyword evidence="1" id="KW-0812">Transmembrane</keyword>
<keyword evidence="3" id="KW-1185">Reference proteome</keyword>
<reference evidence="2 3" key="1">
    <citation type="journal article" date="2014" name="PLoS Genet.">
        <title>Phylogenetically driven sequencing of extremely halophilic archaea reveals strategies for static and dynamic osmo-response.</title>
        <authorList>
            <person name="Becker E.A."/>
            <person name="Seitzer P.M."/>
            <person name="Tritt A."/>
            <person name="Larsen D."/>
            <person name="Krusor M."/>
            <person name="Yao A.I."/>
            <person name="Wu D."/>
            <person name="Madern D."/>
            <person name="Eisen J.A."/>
            <person name="Darling A.E."/>
            <person name="Facciotti M.T."/>
        </authorList>
    </citation>
    <scope>NUCLEOTIDE SEQUENCE [LARGE SCALE GENOMIC DNA]</scope>
    <source>
        <strain evidence="2 3">JCM 13563</strain>
    </source>
</reference>
<dbReference type="InterPro" id="IPR040493">
    <property type="entry name" value="DUF5518"/>
</dbReference>
<dbReference type="RefSeq" id="WP_008012954.1">
    <property type="nucleotide sequence ID" value="NZ_AOIT01000039.1"/>
</dbReference>
<organism evidence="2 3">
    <name type="scientific">Natrinema limicola JCM 13563</name>
    <dbReference type="NCBI Taxonomy" id="1230457"/>
    <lineage>
        <taxon>Archaea</taxon>
        <taxon>Methanobacteriati</taxon>
        <taxon>Methanobacteriota</taxon>
        <taxon>Stenosarchaea group</taxon>
        <taxon>Halobacteria</taxon>
        <taxon>Halobacteriales</taxon>
        <taxon>Natrialbaceae</taxon>
        <taxon>Natrinema</taxon>
    </lineage>
</organism>